<keyword evidence="1" id="KW-0175">Coiled coil</keyword>
<evidence type="ECO:0000256" key="1">
    <source>
        <dbReference type="SAM" id="Coils"/>
    </source>
</evidence>
<dbReference type="EMBL" id="RRYP01010472">
    <property type="protein sequence ID" value="TNV78360.1"/>
    <property type="molecule type" value="Genomic_DNA"/>
</dbReference>
<feature type="coiled-coil region" evidence="1">
    <location>
        <begin position="316"/>
        <end position="350"/>
    </location>
</feature>
<evidence type="ECO:0000313" key="2">
    <source>
        <dbReference type="EMBL" id="TNV78360.1"/>
    </source>
</evidence>
<comment type="caution">
    <text evidence="2">The sequence shown here is derived from an EMBL/GenBank/DDBJ whole genome shotgun (WGS) entry which is preliminary data.</text>
</comment>
<proteinExistence type="predicted"/>
<sequence>MRLTLGITEGQLENLKECNCGSKQKCVYYCNNETCPRFNCQKLYCESCEENHDHGRDLITKSCDKQSKEHSALASQMQDAQNSLNPKQERFYALVVILSNFARTNSIQVKKDILADFEKMRTIESQALNMFKTQQALVVKYDIIELLKLVPYREQLKNELLSLQYLEALNEEMIYQNYEEVFKHQTSIPLSTLTNPEDKDFIYFSKIRALQHQRSQDLVEFKAALVEESKKTNDVNSKLKQWELTSILGTPSLQLKVTTLTQTVIEVTKSKQLLEQKVEALSILVQNLSESNLRVQEQVRNQGATLSSVQNQVLSVQNEQIEFKQDQQEIKQAQDDIKKAVNVIQILQNLPIQGGASSLNSSMSYQSTNSDNR</sequence>
<name>A0A8J8NPU2_HALGN</name>
<gene>
    <name evidence="2" type="ORF">FGO68_gene7969</name>
</gene>
<evidence type="ECO:0000313" key="3">
    <source>
        <dbReference type="Proteomes" id="UP000785679"/>
    </source>
</evidence>
<dbReference type="AlphaFoldDB" id="A0A8J8NPU2"/>
<organism evidence="2 3">
    <name type="scientific">Halteria grandinella</name>
    <dbReference type="NCBI Taxonomy" id="5974"/>
    <lineage>
        <taxon>Eukaryota</taxon>
        <taxon>Sar</taxon>
        <taxon>Alveolata</taxon>
        <taxon>Ciliophora</taxon>
        <taxon>Intramacronucleata</taxon>
        <taxon>Spirotrichea</taxon>
        <taxon>Stichotrichia</taxon>
        <taxon>Sporadotrichida</taxon>
        <taxon>Halteriidae</taxon>
        <taxon>Halteria</taxon>
    </lineage>
</organism>
<dbReference type="Proteomes" id="UP000785679">
    <property type="component" value="Unassembled WGS sequence"/>
</dbReference>
<reference evidence="2" key="1">
    <citation type="submission" date="2019-06" db="EMBL/GenBank/DDBJ databases">
        <authorList>
            <person name="Zheng W."/>
        </authorList>
    </citation>
    <scope>NUCLEOTIDE SEQUENCE</scope>
    <source>
        <strain evidence="2">QDHG01</strain>
    </source>
</reference>
<keyword evidence="3" id="KW-1185">Reference proteome</keyword>
<protein>
    <submittedName>
        <fullName evidence="2">Uncharacterized protein</fullName>
    </submittedName>
</protein>
<accession>A0A8J8NPU2</accession>